<dbReference type="Proteomes" id="UP001143362">
    <property type="component" value="Unassembled WGS sequence"/>
</dbReference>
<keyword evidence="5 7" id="KW-0472">Membrane</keyword>
<evidence type="ECO:0000256" key="7">
    <source>
        <dbReference type="SAM" id="Phobius"/>
    </source>
</evidence>
<accession>A0ABT3TE17</accession>
<comment type="similarity">
    <text evidence="6">Belongs to the exbB/tolQ family.</text>
</comment>
<evidence type="ECO:0000313" key="10">
    <source>
        <dbReference type="Proteomes" id="UP001143362"/>
    </source>
</evidence>
<feature type="transmembrane region" description="Helical" evidence="7">
    <location>
        <begin position="132"/>
        <end position="152"/>
    </location>
</feature>
<evidence type="ECO:0000256" key="4">
    <source>
        <dbReference type="ARBA" id="ARBA00022989"/>
    </source>
</evidence>
<feature type="transmembrane region" description="Helical" evidence="7">
    <location>
        <begin position="15"/>
        <end position="37"/>
    </location>
</feature>
<evidence type="ECO:0000256" key="2">
    <source>
        <dbReference type="ARBA" id="ARBA00022475"/>
    </source>
</evidence>
<comment type="caution">
    <text evidence="9">The sequence shown here is derived from an EMBL/GenBank/DDBJ whole genome shotgun (WGS) entry which is preliminary data.</text>
</comment>
<comment type="subcellular location">
    <subcellularLocation>
        <location evidence="1">Cell membrane</location>
        <topology evidence="1">Multi-pass membrane protein</topology>
    </subcellularLocation>
    <subcellularLocation>
        <location evidence="6">Membrane</location>
        <topology evidence="6">Multi-pass membrane protein</topology>
    </subcellularLocation>
</comment>
<name>A0ABT3TE17_9GAMM</name>
<keyword evidence="2" id="KW-1003">Cell membrane</keyword>
<keyword evidence="3 7" id="KW-0812">Transmembrane</keyword>
<keyword evidence="6" id="KW-0653">Protein transport</keyword>
<feature type="domain" description="MotA/TolQ/ExbB proton channel" evidence="8">
    <location>
        <begin position="79"/>
        <end position="162"/>
    </location>
</feature>
<evidence type="ECO:0000256" key="1">
    <source>
        <dbReference type="ARBA" id="ARBA00004651"/>
    </source>
</evidence>
<keyword evidence="10" id="KW-1185">Reference proteome</keyword>
<evidence type="ECO:0000313" key="9">
    <source>
        <dbReference type="EMBL" id="MCX2980561.1"/>
    </source>
</evidence>
<dbReference type="PANTHER" id="PTHR30625">
    <property type="entry name" value="PROTEIN TOLQ"/>
    <property type="match status" value="1"/>
</dbReference>
<sequence length="180" mass="19940">MMVFIDTVLPWLGDLLAMGGNILALILIMAMLIWSLLCERIYYLYFLYPEQLRSAVRLWEAREDKVSWYALQYREHLRHRINADLNRSFGLISTIIKICPLLGLLGTVAGMLEVFDALAATGTNNPRSMAAGVSKATVSTLAGMVVAIFGLLGSRFTENRAVAERSALPARLAYLGVEDA</sequence>
<evidence type="ECO:0000256" key="6">
    <source>
        <dbReference type="RuleBase" id="RU004057"/>
    </source>
</evidence>
<proteinExistence type="inferred from homology"/>
<dbReference type="InterPro" id="IPR050790">
    <property type="entry name" value="ExbB/TolQ_transport"/>
</dbReference>
<keyword evidence="4 7" id="KW-1133">Transmembrane helix</keyword>
<keyword evidence="6" id="KW-0813">Transport</keyword>
<evidence type="ECO:0000259" key="8">
    <source>
        <dbReference type="Pfam" id="PF01618"/>
    </source>
</evidence>
<dbReference type="Pfam" id="PF01618">
    <property type="entry name" value="MotA_ExbB"/>
    <property type="match status" value="1"/>
</dbReference>
<dbReference type="PANTHER" id="PTHR30625:SF18">
    <property type="entry name" value="TONB2 ENERGY TRANSDUCTION SYSTEM INNER MEMBRANE COMPONENT EXBB"/>
    <property type="match status" value="1"/>
</dbReference>
<evidence type="ECO:0000256" key="5">
    <source>
        <dbReference type="ARBA" id="ARBA00023136"/>
    </source>
</evidence>
<evidence type="ECO:0000256" key="3">
    <source>
        <dbReference type="ARBA" id="ARBA00022692"/>
    </source>
</evidence>
<gene>
    <name evidence="9" type="ORF">EYC98_06695</name>
</gene>
<dbReference type="EMBL" id="SHNN01000001">
    <property type="protein sequence ID" value="MCX2980561.1"/>
    <property type="molecule type" value="Genomic_DNA"/>
</dbReference>
<feature type="transmembrane region" description="Helical" evidence="7">
    <location>
        <begin position="88"/>
        <end position="112"/>
    </location>
</feature>
<dbReference type="InterPro" id="IPR002898">
    <property type="entry name" value="MotA_ExbB_proton_chnl"/>
</dbReference>
<reference evidence="9" key="1">
    <citation type="submission" date="2019-02" db="EMBL/GenBank/DDBJ databases">
        <authorList>
            <person name="Li S.-H."/>
        </authorList>
    </citation>
    <scope>NUCLEOTIDE SEQUENCE</scope>
    <source>
        <strain evidence="9">IMCC14734</strain>
    </source>
</reference>
<protein>
    <submittedName>
        <fullName evidence="9">MotA/TolQ/ExbB proton channel family protein</fullName>
    </submittedName>
</protein>
<organism evidence="9 10">
    <name type="scientific">Candidatus Litorirhabdus singularis</name>
    <dbReference type="NCBI Taxonomy" id="2518993"/>
    <lineage>
        <taxon>Bacteria</taxon>
        <taxon>Pseudomonadati</taxon>
        <taxon>Pseudomonadota</taxon>
        <taxon>Gammaproteobacteria</taxon>
        <taxon>Cellvibrionales</taxon>
        <taxon>Halieaceae</taxon>
        <taxon>Candidatus Litorirhabdus</taxon>
    </lineage>
</organism>